<dbReference type="InterPro" id="IPR023214">
    <property type="entry name" value="HAD_sf"/>
</dbReference>
<dbReference type="AlphaFoldDB" id="A0AA36DQE9"/>
<proteinExistence type="predicted"/>
<comment type="caution">
    <text evidence="2">The sequence shown here is derived from an EMBL/GenBank/DDBJ whole genome shotgun (WGS) entry which is preliminary data.</text>
</comment>
<evidence type="ECO:0000313" key="3">
    <source>
        <dbReference type="Proteomes" id="UP001176961"/>
    </source>
</evidence>
<accession>A0AA36DQE9</accession>
<dbReference type="EMBL" id="CATQJL010000001">
    <property type="protein sequence ID" value="CAJ0591926.1"/>
    <property type="molecule type" value="Genomic_DNA"/>
</dbReference>
<evidence type="ECO:0000259" key="1">
    <source>
        <dbReference type="Pfam" id="PF21141"/>
    </source>
</evidence>
<dbReference type="Proteomes" id="UP001176961">
    <property type="component" value="Unassembled WGS sequence"/>
</dbReference>
<sequence length="380" mass="42674">MMPAYSVRLMDMKKTSYEKWLTREVNKNFMLRLKGRSNATFRRNSSYTNVSKMLLKEELNVTHQYSKFRYVPNGIAIVSPLPKPKGPTRAAQYLVKHSGRGVIRTIRRNYPPIKMVYSESARSRRITSTAIILQPHMVEMVVIPSRSIFKEATRNVTGNLAGNLFNQVSNAAVGVVNTRGVAKGVVEGVRAGVFGQNMPNQKRYYNGNDNYRYTYNMQQAPIRTDHDPVLVCPPPNVNGVVNMNGVDGQNGGDAYNMNNQEGYNVGVSTVCSPMCSVLCYRHRNFTRLQGIRNMSTMPEDACFVCYYAYGASAGREWSVNPAMQFKDDSISDADLALLNRIGDLLDDSAYRNFTWIGSGLQSTLRQSCPKESSIKVMVFV</sequence>
<gene>
    <name evidence="2" type="ORF">CYNAS_LOCUS3909</name>
</gene>
<keyword evidence="3" id="KW-1185">Reference proteome</keyword>
<dbReference type="Pfam" id="PF21141">
    <property type="entry name" value="T6PP_C"/>
    <property type="match status" value="1"/>
</dbReference>
<dbReference type="InterPro" id="IPR049063">
    <property type="entry name" value="T6PP_C"/>
</dbReference>
<feature type="domain" description="Trehalose-6-phosphate phosphatase C-terminal" evidence="1">
    <location>
        <begin position="289"/>
        <end position="364"/>
    </location>
</feature>
<organism evidence="2 3">
    <name type="scientific">Cylicocyclus nassatus</name>
    <name type="common">Nematode worm</name>
    <dbReference type="NCBI Taxonomy" id="53992"/>
    <lineage>
        <taxon>Eukaryota</taxon>
        <taxon>Metazoa</taxon>
        <taxon>Ecdysozoa</taxon>
        <taxon>Nematoda</taxon>
        <taxon>Chromadorea</taxon>
        <taxon>Rhabditida</taxon>
        <taxon>Rhabditina</taxon>
        <taxon>Rhabditomorpha</taxon>
        <taxon>Strongyloidea</taxon>
        <taxon>Strongylidae</taxon>
        <taxon>Cylicocyclus</taxon>
    </lineage>
</organism>
<evidence type="ECO:0000313" key="2">
    <source>
        <dbReference type="EMBL" id="CAJ0591926.1"/>
    </source>
</evidence>
<protein>
    <recommendedName>
        <fullName evidence="1">Trehalose-6-phosphate phosphatase C-terminal domain-containing protein</fullName>
    </recommendedName>
</protein>
<reference evidence="2" key="1">
    <citation type="submission" date="2023-07" db="EMBL/GenBank/DDBJ databases">
        <authorList>
            <consortium name="CYATHOMIX"/>
        </authorList>
    </citation>
    <scope>NUCLEOTIDE SEQUENCE</scope>
    <source>
        <strain evidence="2">N/A</strain>
    </source>
</reference>
<dbReference type="Gene3D" id="3.40.50.1000">
    <property type="entry name" value="HAD superfamily/HAD-like"/>
    <property type="match status" value="1"/>
</dbReference>
<name>A0AA36DQE9_CYLNA</name>